<evidence type="ECO:0000256" key="2">
    <source>
        <dbReference type="SAM" id="Phobius"/>
    </source>
</evidence>
<keyword evidence="2" id="KW-1133">Transmembrane helix</keyword>
<keyword evidence="4" id="KW-1185">Reference proteome</keyword>
<dbReference type="AlphaFoldDB" id="A0A9W8QAL8"/>
<accession>A0A9W8QAL8</accession>
<proteinExistence type="predicted"/>
<protein>
    <submittedName>
        <fullName evidence="3">Uncharacterized protein</fullName>
    </submittedName>
</protein>
<dbReference type="Proteomes" id="UP001144673">
    <property type="component" value="Chromosome 4"/>
</dbReference>
<dbReference type="RefSeq" id="XP_056052865.1">
    <property type="nucleotide sequence ID" value="XM_056201077.1"/>
</dbReference>
<feature type="region of interest" description="Disordered" evidence="1">
    <location>
        <begin position="57"/>
        <end position="83"/>
    </location>
</feature>
<comment type="caution">
    <text evidence="3">The sequence shown here is derived from an EMBL/GenBank/DDBJ whole genome shotgun (WGS) entry which is preliminary data.</text>
</comment>
<keyword evidence="2" id="KW-0472">Membrane</keyword>
<feature type="transmembrane region" description="Helical" evidence="2">
    <location>
        <begin position="6"/>
        <end position="29"/>
    </location>
</feature>
<reference evidence="3" key="1">
    <citation type="journal article" date="2023" name="Access Microbiol">
        <title>De-novo genome assembly for Akanthomyces muscarius, a biocontrol agent of insect agricultural pests.</title>
        <authorList>
            <person name="Erdos Z."/>
            <person name="Studholme D.J."/>
            <person name="Raymond B."/>
            <person name="Sharma M."/>
        </authorList>
    </citation>
    <scope>NUCLEOTIDE SEQUENCE</scope>
    <source>
        <strain evidence="3">Ve6</strain>
    </source>
</reference>
<evidence type="ECO:0000256" key="1">
    <source>
        <dbReference type="SAM" id="MobiDB-lite"/>
    </source>
</evidence>
<dbReference type="EMBL" id="JAJHUN010000009">
    <property type="protein sequence ID" value="KAJ4151151.1"/>
    <property type="molecule type" value="Genomic_DNA"/>
</dbReference>
<keyword evidence="2" id="KW-0812">Transmembrane</keyword>
<evidence type="ECO:0000313" key="4">
    <source>
        <dbReference type="Proteomes" id="UP001144673"/>
    </source>
</evidence>
<dbReference type="KEGG" id="amus:LMH87_011866"/>
<dbReference type="GeneID" id="80899025"/>
<organism evidence="3 4">
    <name type="scientific">Akanthomyces muscarius</name>
    <name type="common">Entomopathogenic fungus</name>
    <name type="synonym">Lecanicillium muscarium</name>
    <dbReference type="NCBI Taxonomy" id="2231603"/>
    <lineage>
        <taxon>Eukaryota</taxon>
        <taxon>Fungi</taxon>
        <taxon>Dikarya</taxon>
        <taxon>Ascomycota</taxon>
        <taxon>Pezizomycotina</taxon>
        <taxon>Sordariomycetes</taxon>
        <taxon>Hypocreomycetidae</taxon>
        <taxon>Hypocreales</taxon>
        <taxon>Cordycipitaceae</taxon>
        <taxon>Akanthomyces</taxon>
    </lineage>
</organism>
<sequence length="83" mass="8952">MALTTDGVITLVGVLLSVPPAAVLLWKLLRACLRRPRHEENDCDPDAESLIPLEQAPNEGARSAPSPFTVSIHLGQVSRDPTQ</sequence>
<name>A0A9W8QAL8_AKAMU</name>
<gene>
    <name evidence="3" type="ORF">LMH87_011866</name>
</gene>
<evidence type="ECO:0000313" key="3">
    <source>
        <dbReference type="EMBL" id="KAJ4151151.1"/>
    </source>
</evidence>